<organism evidence="3 4">
    <name type="scientific">Shewanella zhuhaiensis</name>
    <dbReference type="NCBI Taxonomy" id="2919576"/>
    <lineage>
        <taxon>Bacteria</taxon>
        <taxon>Pseudomonadati</taxon>
        <taxon>Pseudomonadota</taxon>
        <taxon>Gammaproteobacteria</taxon>
        <taxon>Alteromonadales</taxon>
        <taxon>Shewanellaceae</taxon>
        <taxon>Shewanella</taxon>
    </lineage>
</organism>
<dbReference type="RefSeq" id="WP_240590068.1">
    <property type="nucleotide sequence ID" value="NZ_JAKUDL010000001.1"/>
</dbReference>
<proteinExistence type="predicted"/>
<keyword evidence="4" id="KW-1185">Reference proteome</keyword>
<name>A0AAJ1BF47_9GAMM</name>
<evidence type="ECO:0000313" key="3">
    <source>
        <dbReference type="EMBL" id="MCH4293566.1"/>
    </source>
</evidence>
<dbReference type="AlphaFoldDB" id="A0AAJ1BF47"/>
<dbReference type="EMBL" id="JAKUDL010000001">
    <property type="protein sequence ID" value="MCH4293566.1"/>
    <property type="molecule type" value="Genomic_DNA"/>
</dbReference>
<feature type="region of interest" description="Disordered" evidence="1">
    <location>
        <begin position="48"/>
        <end position="83"/>
    </location>
</feature>
<reference evidence="3 4" key="1">
    <citation type="submission" date="2022-02" db="EMBL/GenBank/DDBJ databases">
        <title>The genome sequence of Shewanella sp. 3B26.</title>
        <authorList>
            <person name="Du J."/>
        </authorList>
    </citation>
    <scope>NUCLEOTIDE SEQUENCE [LARGE SCALE GENOMIC DNA]</scope>
    <source>
        <strain evidence="3 4">3B26</strain>
    </source>
</reference>
<evidence type="ECO:0000256" key="2">
    <source>
        <dbReference type="SAM" id="Phobius"/>
    </source>
</evidence>
<evidence type="ECO:0000313" key="4">
    <source>
        <dbReference type="Proteomes" id="UP001297581"/>
    </source>
</evidence>
<feature type="transmembrane region" description="Helical" evidence="2">
    <location>
        <begin position="6"/>
        <end position="25"/>
    </location>
</feature>
<keyword evidence="2" id="KW-0472">Membrane</keyword>
<dbReference type="Proteomes" id="UP001297581">
    <property type="component" value="Unassembled WGS sequence"/>
</dbReference>
<accession>A0AAJ1BF47</accession>
<keyword evidence="2" id="KW-1133">Transmembrane helix</keyword>
<gene>
    <name evidence="3" type="ORF">MJ923_04515</name>
</gene>
<protein>
    <submittedName>
        <fullName evidence="3">Uncharacterized protein</fullName>
    </submittedName>
</protein>
<evidence type="ECO:0000256" key="1">
    <source>
        <dbReference type="SAM" id="MobiDB-lite"/>
    </source>
</evidence>
<sequence length="259" mass="28344">MEIRQSYSLVIACLMIAAVLLSIHLETNERLPRAMNSDTSMQSVLAPETLTQDSPETSLSAPAPNETTLDTDAVSTQPEPTDTDLLTWGITKADWQNAIAQFQQTGEPLLFAGQIYLYAAERYANGQPNMRYVDINSFTPEAYWAVAQLYQQEKTELIEKGYQWGAPDGAKETQVLAALHELENSTAGFNASEIYCRQYKCTFQYDAEGDGAGFNLKAIWSIATGTLASGTHSDCGGHTRSGGNGSVFISLYCQPAEKK</sequence>
<keyword evidence="2" id="KW-0812">Transmembrane</keyword>
<feature type="compositionally biased region" description="Polar residues" evidence="1">
    <location>
        <begin position="48"/>
        <end position="80"/>
    </location>
</feature>
<comment type="caution">
    <text evidence="3">The sequence shown here is derived from an EMBL/GenBank/DDBJ whole genome shotgun (WGS) entry which is preliminary data.</text>
</comment>